<keyword evidence="3 6" id="KW-0812">Transmembrane</keyword>
<gene>
    <name evidence="8" type="ORF">SAMN04488003_11715</name>
</gene>
<dbReference type="GO" id="GO:0006011">
    <property type="term" value="P:UDP-alpha-D-glucose metabolic process"/>
    <property type="evidence" value="ECO:0007669"/>
    <property type="project" value="InterPro"/>
</dbReference>
<dbReference type="STRING" id="245187.SAMN04488003_11715"/>
<sequence length="761" mass="78608">MTVRRTRLRGVVLGTLCAPALLSGHALAQGTVPPPAEDGIIDLTPLLGDGFDAAPAAPEVAVPPVAAPVLPDGNAALPAYRRGDPVGDAAIAAVPSGIAAPLLLYPATSDAGPGLQRLSGEYAAGALTVTVPPGAVPENLSITYRNSINILPEDSRLTATLDGVLLGDWPLTAPGDFQTVTLPGTALRTGPNRIQLQVRQSHRIFCGPEASFAIWTDIAPARSGIAIAADAPMPDANGFRLAAAAQLAAGRGLPLVSASAVPPELAAEIAGRLTGTGADRSAALVQRSAYAPAPTPAPGAAPGDLARITVLAAADVLPGLPLPAYVRAPDGAIVLVLSDDTPPEALDSALPPPQPVAAPPLVTPGPAVRLSDLSDADLSLRARYARAAVTFRLPDDWLLLSSQKARMTLLYRYAEGLPETALMLVKVNETTVRLLPLHGMGDTDLPPLDVSFPARLLQPGMNSVSYEAIIPGDPADMPCPRIDGDFVQIMGETTLTIPPSPRMQFPRLARGVQALTPAGVMTGDPVADDAGRDTRAIAAQQALAAGLPPLDVAATGPATLTVTSHDRLDPAVLTTLGLDRIALDRALAPRRTAQDDTGDVAPPAATTAQRLRGTATRAWDWLRTLAWPGDPALTDWLADRTGIALLVIPDPARPQDMLLVTGPAADPATLATAFADGRVSPAGPTGQAALLSDGGTWQNWRPAAVPPQMREPLGPRNARVVAGNYASWSPVLFTGILATLMAASVLLALYLIVKTRGARMR</sequence>
<comment type="pathway">
    <text evidence="6">Glycan metabolism; bacterial cellulose biosynthesis.</text>
</comment>
<protein>
    <recommendedName>
        <fullName evidence="6">Cyclic di-GMP-binding protein</fullName>
    </recommendedName>
    <alternativeName>
        <fullName evidence="6">Cellulose synthase regulatory subunit</fullName>
    </alternativeName>
</protein>
<evidence type="ECO:0000256" key="6">
    <source>
        <dbReference type="RuleBase" id="RU365021"/>
    </source>
</evidence>
<dbReference type="Gene3D" id="3.30.379.30">
    <property type="match status" value="1"/>
</dbReference>
<dbReference type="Proteomes" id="UP000199585">
    <property type="component" value="Unassembled WGS sequence"/>
</dbReference>
<keyword evidence="6" id="KW-0973">c-di-GMP</keyword>
<keyword evidence="9" id="KW-1185">Reference proteome</keyword>
<keyword evidence="6" id="KW-0997">Cell inner membrane</keyword>
<keyword evidence="5 6" id="KW-0472">Membrane</keyword>
<evidence type="ECO:0000256" key="4">
    <source>
        <dbReference type="ARBA" id="ARBA00022989"/>
    </source>
</evidence>
<dbReference type="InterPro" id="IPR018513">
    <property type="entry name" value="Cell_synthase_bac"/>
</dbReference>
<proteinExistence type="inferred from homology"/>
<comment type="subunit">
    <text evidence="6">Tightly associated with the cellulose synthase catalytic subunit.</text>
</comment>
<name>A0A1H8GM76_9RHOB</name>
<reference evidence="8 9" key="1">
    <citation type="submission" date="2016-10" db="EMBL/GenBank/DDBJ databases">
        <authorList>
            <person name="de Groot N.N."/>
        </authorList>
    </citation>
    <scope>NUCLEOTIDE SEQUENCE [LARGE SCALE GENOMIC DNA]</scope>
    <source>
        <strain evidence="8 9">DSM 16213</strain>
    </source>
</reference>
<feature type="transmembrane region" description="Helical" evidence="6">
    <location>
        <begin position="731"/>
        <end position="753"/>
    </location>
</feature>
<evidence type="ECO:0000256" key="2">
    <source>
        <dbReference type="ARBA" id="ARBA00022475"/>
    </source>
</evidence>
<dbReference type="RefSeq" id="WP_089904112.1">
    <property type="nucleotide sequence ID" value="NZ_FOCI01000017.1"/>
</dbReference>
<feature type="chain" id="PRO_5015212696" description="Cyclic di-GMP-binding protein" evidence="6">
    <location>
        <begin position="29"/>
        <end position="761"/>
    </location>
</feature>
<dbReference type="PANTHER" id="PTHR39083:SF1">
    <property type="entry name" value="CYCLIC DI-GMP-BINDING PROTEIN"/>
    <property type="match status" value="1"/>
</dbReference>
<evidence type="ECO:0000256" key="5">
    <source>
        <dbReference type="ARBA" id="ARBA00023136"/>
    </source>
</evidence>
<accession>A0A1H8GM76</accession>
<evidence type="ECO:0000256" key="1">
    <source>
        <dbReference type="ARBA" id="ARBA00004162"/>
    </source>
</evidence>
<keyword evidence="6" id="KW-0732">Signal</keyword>
<evidence type="ECO:0000313" key="9">
    <source>
        <dbReference type="Proteomes" id="UP000199585"/>
    </source>
</evidence>
<keyword evidence="6" id="KW-0135">Cellulose biosynthesis</keyword>
<dbReference type="GO" id="GO:0030244">
    <property type="term" value="P:cellulose biosynthetic process"/>
    <property type="evidence" value="ECO:0007669"/>
    <property type="project" value="UniProtKB-KW"/>
</dbReference>
<dbReference type="Pfam" id="PF20916">
    <property type="entry name" value="BscB_a-b"/>
    <property type="match status" value="1"/>
</dbReference>
<comment type="subcellular location">
    <subcellularLocation>
        <location evidence="6">Cell inner membrane</location>
    </subcellularLocation>
    <subcellularLocation>
        <location evidence="1">Cell membrane</location>
        <topology evidence="1">Single-pass membrane protein</topology>
    </subcellularLocation>
</comment>
<dbReference type="Gene3D" id="1.20.5.4520">
    <property type="match status" value="1"/>
</dbReference>
<dbReference type="AlphaFoldDB" id="A0A1H8GM76"/>
<dbReference type="InterPro" id="IPR048861">
    <property type="entry name" value="BscB-like_C"/>
</dbReference>
<dbReference type="Gene3D" id="3.30.379.20">
    <property type="match status" value="1"/>
</dbReference>
<dbReference type="EMBL" id="FOCI01000017">
    <property type="protein sequence ID" value="SEN45261.1"/>
    <property type="molecule type" value="Genomic_DNA"/>
</dbReference>
<dbReference type="GO" id="GO:0005886">
    <property type="term" value="C:plasma membrane"/>
    <property type="evidence" value="ECO:0007669"/>
    <property type="project" value="UniProtKB-SubCell"/>
</dbReference>
<feature type="signal peptide" evidence="6">
    <location>
        <begin position="1"/>
        <end position="28"/>
    </location>
</feature>
<evidence type="ECO:0000313" key="8">
    <source>
        <dbReference type="EMBL" id="SEN45261.1"/>
    </source>
</evidence>
<keyword evidence="4 6" id="KW-1133">Transmembrane helix</keyword>
<dbReference type="UniPathway" id="UPA00694"/>
<comment type="function">
    <text evidence="6">Binds the cellulose synthase activator, bis-(3'-5') cyclic diguanylic acid (c-di-GMP).</text>
</comment>
<comment type="similarity">
    <text evidence="6">Belongs to the AcsB/BcsB family.</text>
</comment>
<evidence type="ECO:0000259" key="7">
    <source>
        <dbReference type="Pfam" id="PF20916"/>
    </source>
</evidence>
<keyword evidence="2 6" id="KW-1003">Cell membrane</keyword>
<evidence type="ECO:0000256" key="3">
    <source>
        <dbReference type="ARBA" id="ARBA00022692"/>
    </source>
</evidence>
<dbReference type="OrthoDB" id="7615145at2"/>
<dbReference type="Gene3D" id="2.60.120.260">
    <property type="entry name" value="Galactose-binding domain-like"/>
    <property type="match status" value="2"/>
</dbReference>
<dbReference type="Pfam" id="PF03170">
    <property type="entry name" value="BcsB"/>
    <property type="match status" value="2"/>
</dbReference>
<dbReference type="PANTHER" id="PTHR39083">
    <property type="entry name" value="CYCLIC DI-GMP-BINDING PROTEIN"/>
    <property type="match status" value="1"/>
</dbReference>
<organism evidence="8 9">
    <name type="scientific">Loktanella fryxellensis</name>
    <dbReference type="NCBI Taxonomy" id="245187"/>
    <lineage>
        <taxon>Bacteria</taxon>
        <taxon>Pseudomonadati</taxon>
        <taxon>Pseudomonadota</taxon>
        <taxon>Alphaproteobacteria</taxon>
        <taxon>Rhodobacterales</taxon>
        <taxon>Roseobacteraceae</taxon>
        <taxon>Loktanella</taxon>
    </lineage>
</organism>
<feature type="domain" description="Cellulose synthase subunit B-like C-terminal" evidence="7">
    <location>
        <begin position="624"/>
        <end position="756"/>
    </location>
</feature>